<dbReference type="GO" id="GO:0020037">
    <property type="term" value="F:heme binding"/>
    <property type="evidence" value="ECO:0007669"/>
    <property type="project" value="InterPro"/>
</dbReference>
<keyword evidence="4" id="KW-0249">Electron transport</keyword>
<evidence type="ECO:0000256" key="3">
    <source>
        <dbReference type="ARBA" id="ARBA00022723"/>
    </source>
</evidence>
<evidence type="ECO:0000259" key="8">
    <source>
        <dbReference type="PROSITE" id="PS51007"/>
    </source>
</evidence>
<reference evidence="9 10" key="1">
    <citation type="submission" date="2017-08" db="EMBL/GenBank/DDBJ databases">
        <title>Complete genome of Colwellia sp. NB097-1, a psychrophile bacterium ioslated from Bering Sea.</title>
        <authorList>
            <person name="Chen X."/>
        </authorList>
    </citation>
    <scope>NUCLEOTIDE SEQUENCE [LARGE SCALE GENOMIC DNA]</scope>
    <source>
        <strain evidence="9 10">NB097-1</strain>
    </source>
</reference>
<evidence type="ECO:0000256" key="1">
    <source>
        <dbReference type="ARBA" id="ARBA00022448"/>
    </source>
</evidence>
<evidence type="ECO:0000313" key="9">
    <source>
        <dbReference type="EMBL" id="ASP47658.1"/>
    </source>
</evidence>
<keyword evidence="3 6" id="KW-0479">Metal-binding</keyword>
<keyword evidence="1" id="KW-0813">Transport</keyword>
<evidence type="ECO:0000256" key="7">
    <source>
        <dbReference type="SAM" id="SignalP"/>
    </source>
</evidence>
<dbReference type="InterPro" id="IPR036909">
    <property type="entry name" value="Cyt_c-like_dom_sf"/>
</dbReference>
<gene>
    <name evidence="9" type="ORF">B5D82_07760</name>
</gene>
<dbReference type="GO" id="GO:0009055">
    <property type="term" value="F:electron transfer activity"/>
    <property type="evidence" value="ECO:0007669"/>
    <property type="project" value="InterPro"/>
</dbReference>
<feature type="chain" id="PRO_5012646170" description="Cytochrome c domain-containing protein" evidence="7">
    <location>
        <begin position="37"/>
        <end position="424"/>
    </location>
</feature>
<feature type="domain" description="Cytochrome c" evidence="8">
    <location>
        <begin position="39"/>
        <end position="117"/>
    </location>
</feature>
<dbReference type="Proteomes" id="UP000202259">
    <property type="component" value="Chromosome"/>
</dbReference>
<dbReference type="Pfam" id="PF00034">
    <property type="entry name" value="Cytochrom_C"/>
    <property type="match status" value="3"/>
</dbReference>
<dbReference type="AlphaFoldDB" id="A0A222G6Y7"/>
<dbReference type="InterPro" id="IPR050597">
    <property type="entry name" value="Cytochrome_c_Oxidase_Subunit"/>
</dbReference>
<keyword evidence="7" id="KW-0732">Signal</keyword>
<dbReference type="Gene3D" id="1.10.760.10">
    <property type="entry name" value="Cytochrome c-like domain"/>
    <property type="match status" value="4"/>
</dbReference>
<dbReference type="InterPro" id="IPR009056">
    <property type="entry name" value="Cyt_c-like_dom"/>
</dbReference>
<proteinExistence type="predicted"/>
<dbReference type="PANTHER" id="PTHR33751">
    <property type="entry name" value="CBB3-TYPE CYTOCHROME C OXIDASE SUBUNIT FIXP"/>
    <property type="match status" value="1"/>
</dbReference>
<dbReference type="InterPro" id="IPR008168">
    <property type="entry name" value="Cyt_C_IC"/>
</dbReference>
<dbReference type="PROSITE" id="PS51007">
    <property type="entry name" value="CYTC"/>
    <property type="match status" value="4"/>
</dbReference>
<accession>A0A222G6Y7</accession>
<evidence type="ECO:0000313" key="10">
    <source>
        <dbReference type="Proteomes" id="UP000202259"/>
    </source>
</evidence>
<dbReference type="EMBL" id="CP020465">
    <property type="protein sequence ID" value="ASP47658.1"/>
    <property type="molecule type" value="Genomic_DNA"/>
</dbReference>
<feature type="domain" description="Cytochrome c" evidence="8">
    <location>
        <begin position="248"/>
        <end position="326"/>
    </location>
</feature>
<dbReference type="Pfam" id="PF13442">
    <property type="entry name" value="Cytochrome_CBB3"/>
    <property type="match status" value="1"/>
</dbReference>
<sequence length="424" mass="44608">MNAFNKKTQKHVESFVMKHILTSLFLTLLSINIAVAASGDADAGKTKAATCAACHGSNGIGASDTFPNLAGQHSDYIVKQLKAFKSGDRKDPLMAPMAAALSEQDMADVAAYFSGLPHDGGSQDSGSASAGTSTSSAPVAYVPNPAAGKSLYELGDASRNIASCIGCHGSEGNSEVLIYPNLANQHPEYIAKQLMNFKNKSRVNYAMNQFAGNMTEDDIADMAAYFADPAAVANVVSRKIMPAAPITDEVIAGKAKSATCAACHGADGNSPVAIYPKLAGQSADYLIKQLQEFKAGTRKDPVMGPMAAALSEQDMLEIASYYSAQKIAVAELAGSDIGKKLYFGGNVKRKITACVACHGVNGKGMNKAGFPTIAGQNEAYLKAQLMNFKKGQRNNDYNTMMQSVAAKLSVSDMDELAKFMASMK</sequence>
<dbReference type="SUPFAM" id="SSF46626">
    <property type="entry name" value="Cytochrome c"/>
    <property type="match status" value="4"/>
</dbReference>
<feature type="signal peptide" evidence="7">
    <location>
        <begin position="1"/>
        <end position="36"/>
    </location>
</feature>
<dbReference type="PRINTS" id="PR00605">
    <property type="entry name" value="CYTCHROMECIC"/>
</dbReference>
<dbReference type="KEGG" id="cber:B5D82_07760"/>
<protein>
    <recommendedName>
        <fullName evidence="8">Cytochrome c domain-containing protein</fullName>
    </recommendedName>
</protein>
<keyword evidence="2 6" id="KW-0349">Heme</keyword>
<evidence type="ECO:0000256" key="2">
    <source>
        <dbReference type="ARBA" id="ARBA00022617"/>
    </source>
</evidence>
<dbReference type="GO" id="GO:0005506">
    <property type="term" value="F:iron ion binding"/>
    <property type="evidence" value="ECO:0007669"/>
    <property type="project" value="InterPro"/>
</dbReference>
<feature type="domain" description="Cytochrome c" evidence="8">
    <location>
        <begin position="143"/>
        <end position="230"/>
    </location>
</feature>
<evidence type="ECO:0000256" key="4">
    <source>
        <dbReference type="ARBA" id="ARBA00022982"/>
    </source>
</evidence>
<keyword evidence="10" id="KW-1185">Reference proteome</keyword>
<feature type="domain" description="Cytochrome c" evidence="8">
    <location>
        <begin position="333"/>
        <end position="424"/>
    </location>
</feature>
<organism evidence="9 10">
    <name type="scientific">Cognaticolwellia beringensis</name>
    <dbReference type="NCBI Taxonomy" id="1967665"/>
    <lineage>
        <taxon>Bacteria</taxon>
        <taxon>Pseudomonadati</taxon>
        <taxon>Pseudomonadota</taxon>
        <taxon>Gammaproteobacteria</taxon>
        <taxon>Alteromonadales</taxon>
        <taxon>Colwelliaceae</taxon>
        <taxon>Cognaticolwellia</taxon>
    </lineage>
</organism>
<dbReference type="PANTHER" id="PTHR33751:SF9">
    <property type="entry name" value="CYTOCHROME C4"/>
    <property type="match status" value="1"/>
</dbReference>
<evidence type="ECO:0000256" key="6">
    <source>
        <dbReference type="PROSITE-ProRule" id="PRU00433"/>
    </source>
</evidence>
<name>A0A222G6Y7_9GAMM</name>
<evidence type="ECO:0000256" key="5">
    <source>
        <dbReference type="ARBA" id="ARBA00023004"/>
    </source>
</evidence>
<keyword evidence="5 6" id="KW-0408">Iron</keyword>